<sequence>MASTRHFLRCGVFALTGKASPPESPADETRGDYEDRRGPGEKRMKESLSGSHTHLCLRRGPVALLRGGSGEER</sequence>
<gene>
    <name evidence="2" type="ORF">CgunFtcFv8_016887</name>
</gene>
<dbReference type="Proteomes" id="UP001331515">
    <property type="component" value="Unassembled WGS sequence"/>
</dbReference>
<organism evidence="2 3">
    <name type="scientific">Champsocephalus gunnari</name>
    <name type="common">Mackerel icefish</name>
    <dbReference type="NCBI Taxonomy" id="52237"/>
    <lineage>
        <taxon>Eukaryota</taxon>
        <taxon>Metazoa</taxon>
        <taxon>Chordata</taxon>
        <taxon>Craniata</taxon>
        <taxon>Vertebrata</taxon>
        <taxon>Euteleostomi</taxon>
        <taxon>Actinopterygii</taxon>
        <taxon>Neopterygii</taxon>
        <taxon>Teleostei</taxon>
        <taxon>Neoteleostei</taxon>
        <taxon>Acanthomorphata</taxon>
        <taxon>Eupercaria</taxon>
        <taxon>Perciformes</taxon>
        <taxon>Notothenioidei</taxon>
        <taxon>Channichthyidae</taxon>
        <taxon>Champsocephalus</taxon>
    </lineage>
</organism>
<feature type="compositionally biased region" description="Basic and acidic residues" evidence="1">
    <location>
        <begin position="27"/>
        <end position="46"/>
    </location>
</feature>
<reference evidence="2 3" key="1">
    <citation type="journal article" date="2023" name="Mol. Biol. Evol.">
        <title>Genomics of Secondarily Temperate Adaptation in the Only Non-Antarctic Icefish.</title>
        <authorList>
            <person name="Rivera-Colon A.G."/>
            <person name="Rayamajhi N."/>
            <person name="Minhas B.F."/>
            <person name="Madrigal G."/>
            <person name="Bilyk K.T."/>
            <person name="Yoon V."/>
            <person name="Hune M."/>
            <person name="Gregory S."/>
            <person name="Cheng C.H.C."/>
            <person name="Catchen J.M."/>
        </authorList>
    </citation>
    <scope>NUCLEOTIDE SEQUENCE [LARGE SCALE GENOMIC DNA]</scope>
    <source>
        <tissue evidence="2">White muscle</tissue>
    </source>
</reference>
<accession>A0AAN8CUW7</accession>
<protein>
    <submittedName>
        <fullName evidence="2">Uncharacterized protein</fullName>
    </submittedName>
</protein>
<feature type="region of interest" description="Disordered" evidence="1">
    <location>
        <begin position="16"/>
        <end position="73"/>
    </location>
</feature>
<evidence type="ECO:0000313" key="2">
    <source>
        <dbReference type="EMBL" id="KAK5908865.1"/>
    </source>
</evidence>
<name>A0AAN8CUW7_CHAGU</name>
<dbReference type="AlphaFoldDB" id="A0AAN8CUW7"/>
<keyword evidence="3" id="KW-1185">Reference proteome</keyword>
<comment type="caution">
    <text evidence="2">The sequence shown here is derived from an EMBL/GenBank/DDBJ whole genome shotgun (WGS) entry which is preliminary data.</text>
</comment>
<proteinExistence type="predicted"/>
<dbReference type="EMBL" id="JAURVH010001529">
    <property type="protein sequence ID" value="KAK5908865.1"/>
    <property type="molecule type" value="Genomic_DNA"/>
</dbReference>
<evidence type="ECO:0000256" key="1">
    <source>
        <dbReference type="SAM" id="MobiDB-lite"/>
    </source>
</evidence>
<evidence type="ECO:0000313" key="3">
    <source>
        <dbReference type="Proteomes" id="UP001331515"/>
    </source>
</evidence>